<feature type="binding site" evidence="5">
    <location>
        <position position="119"/>
    </location>
    <ligand>
        <name>5-phospho-alpha-D-ribose 1-diphosphate</name>
        <dbReference type="ChEBI" id="CHEBI:58017"/>
    </ligand>
</feature>
<feature type="binding site" evidence="5">
    <location>
        <position position="224"/>
    </location>
    <ligand>
        <name>Mg(2+)</name>
        <dbReference type="ChEBI" id="CHEBI:18420"/>
        <label>1</label>
    </ligand>
</feature>
<dbReference type="Pfam" id="PF00591">
    <property type="entry name" value="Glycos_transf_3"/>
    <property type="match status" value="1"/>
</dbReference>
<evidence type="ECO:0000259" key="7">
    <source>
        <dbReference type="Pfam" id="PF02885"/>
    </source>
</evidence>
<feature type="binding site" evidence="5">
    <location>
        <position position="224"/>
    </location>
    <ligand>
        <name>Mg(2+)</name>
        <dbReference type="ChEBI" id="CHEBI:18420"/>
        <label>2</label>
    </ligand>
</feature>
<keyword evidence="1 5" id="KW-0328">Glycosyltransferase</keyword>
<keyword evidence="4 5" id="KW-0057">Aromatic amino acid biosynthesis</keyword>
<feature type="binding site" evidence="5">
    <location>
        <position position="79"/>
    </location>
    <ligand>
        <name>anthranilate</name>
        <dbReference type="ChEBI" id="CHEBI:16567"/>
        <label>1</label>
    </ligand>
</feature>
<dbReference type="SUPFAM" id="SSF47648">
    <property type="entry name" value="Nucleoside phosphorylase/phosphoribosyltransferase N-terminal domain"/>
    <property type="match status" value="1"/>
</dbReference>
<feature type="binding site" evidence="5">
    <location>
        <position position="91"/>
    </location>
    <ligand>
        <name>Mg(2+)</name>
        <dbReference type="ChEBI" id="CHEBI:18420"/>
        <label>1</label>
    </ligand>
</feature>
<evidence type="ECO:0000256" key="3">
    <source>
        <dbReference type="ARBA" id="ARBA00022822"/>
    </source>
</evidence>
<comment type="similarity">
    <text evidence="5">Belongs to the anthranilate phosphoribosyltransferase family.</text>
</comment>
<comment type="pathway">
    <text evidence="5">Amino-acid biosynthesis; L-tryptophan biosynthesis; L-tryptophan from chorismate: step 2/5.</text>
</comment>
<dbReference type="GO" id="GO:0004048">
    <property type="term" value="F:anthranilate phosphoribosyltransferase activity"/>
    <property type="evidence" value="ECO:0007669"/>
    <property type="project" value="UniProtKB-EC"/>
</dbReference>
<keyword evidence="2 5" id="KW-0808">Transferase</keyword>
<accession>A0ABT2U314</accession>
<dbReference type="NCBIfam" id="TIGR01245">
    <property type="entry name" value="trpD"/>
    <property type="match status" value="1"/>
</dbReference>
<feature type="binding site" evidence="5">
    <location>
        <position position="110"/>
    </location>
    <ligand>
        <name>anthranilate</name>
        <dbReference type="ChEBI" id="CHEBI:16567"/>
        <label>1</label>
    </ligand>
</feature>
<evidence type="ECO:0000259" key="6">
    <source>
        <dbReference type="Pfam" id="PF00591"/>
    </source>
</evidence>
<evidence type="ECO:0000313" key="8">
    <source>
        <dbReference type="EMBL" id="MCU6788631.1"/>
    </source>
</evidence>
<dbReference type="InterPro" id="IPR035902">
    <property type="entry name" value="Nuc_phospho_transferase"/>
</dbReference>
<evidence type="ECO:0000256" key="1">
    <source>
        <dbReference type="ARBA" id="ARBA00022676"/>
    </source>
</evidence>
<evidence type="ECO:0000313" key="9">
    <source>
        <dbReference type="Proteomes" id="UP001652397"/>
    </source>
</evidence>
<feature type="binding site" evidence="5">
    <location>
        <position position="79"/>
    </location>
    <ligand>
        <name>5-phospho-alpha-D-ribose 1-diphosphate</name>
        <dbReference type="ChEBI" id="CHEBI:58017"/>
    </ligand>
</feature>
<reference evidence="8 9" key="1">
    <citation type="journal article" date="2021" name="ISME Commun">
        <title>Automated analysis of genomic sequences facilitates high-throughput and comprehensive description of bacteria.</title>
        <authorList>
            <person name="Hitch T.C.A."/>
        </authorList>
    </citation>
    <scope>NUCLEOTIDE SEQUENCE [LARGE SCALE GENOMIC DNA]</scope>
    <source>
        <strain evidence="8 9">Sanger_34</strain>
    </source>
</reference>
<dbReference type="Pfam" id="PF02885">
    <property type="entry name" value="Glycos_trans_3N"/>
    <property type="match status" value="1"/>
</dbReference>
<dbReference type="InterPro" id="IPR036320">
    <property type="entry name" value="Glycosyl_Trfase_fam3_N_dom_sf"/>
</dbReference>
<comment type="caution">
    <text evidence="5">Lacks conserved residue(s) required for the propagation of feature annotation.</text>
</comment>
<comment type="cofactor">
    <cofactor evidence="5">
        <name>Mg(2+)</name>
        <dbReference type="ChEBI" id="CHEBI:18420"/>
    </cofactor>
    <text evidence="5">Binds 2 magnesium ions per monomer.</text>
</comment>
<comment type="catalytic activity">
    <reaction evidence="5">
        <text>N-(5-phospho-beta-D-ribosyl)anthranilate + diphosphate = 5-phospho-alpha-D-ribose 1-diphosphate + anthranilate</text>
        <dbReference type="Rhea" id="RHEA:11768"/>
        <dbReference type="ChEBI" id="CHEBI:16567"/>
        <dbReference type="ChEBI" id="CHEBI:18277"/>
        <dbReference type="ChEBI" id="CHEBI:33019"/>
        <dbReference type="ChEBI" id="CHEBI:58017"/>
        <dbReference type="EC" id="2.4.2.18"/>
    </reaction>
</comment>
<keyword evidence="5" id="KW-0028">Amino-acid biosynthesis</keyword>
<proteinExistence type="inferred from homology"/>
<feature type="binding site" evidence="5">
    <location>
        <begin position="107"/>
        <end position="115"/>
    </location>
    <ligand>
        <name>5-phospho-alpha-D-ribose 1-diphosphate</name>
        <dbReference type="ChEBI" id="CHEBI:58017"/>
    </ligand>
</feature>
<organism evidence="8 9">
    <name type="scientific">Agathobaculum ammoniilyticum</name>
    <dbReference type="NCBI Taxonomy" id="2981778"/>
    <lineage>
        <taxon>Bacteria</taxon>
        <taxon>Bacillati</taxon>
        <taxon>Bacillota</taxon>
        <taxon>Clostridia</taxon>
        <taxon>Eubacteriales</taxon>
        <taxon>Butyricicoccaceae</taxon>
        <taxon>Agathobaculum</taxon>
    </lineage>
</organism>
<evidence type="ECO:0000256" key="5">
    <source>
        <dbReference type="HAMAP-Rule" id="MF_00211"/>
    </source>
</evidence>
<dbReference type="InterPro" id="IPR017459">
    <property type="entry name" value="Glycosyl_Trfase_fam3_N_dom"/>
</dbReference>
<comment type="function">
    <text evidence="5">Catalyzes the transfer of the phosphoribosyl group of 5-phosphorylribose-1-pyrophosphate (PRPP) to anthranilate to yield N-(5'-phosphoribosyl)-anthranilate (PRA).</text>
</comment>
<dbReference type="Gene3D" id="3.40.1030.10">
    <property type="entry name" value="Nucleoside phosphorylase/phosphoribosyltransferase catalytic domain"/>
    <property type="match status" value="1"/>
</dbReference>
<keyword evidence="5" id="KW-0479">Metal-binding</keyword>
<sequence>MIQQAIHTVINGRDLDYDTARATMQEMMDGTATDIEMATLLTALRMKGETITEITACAEVMREKGAHIEPRGAVMDIVGTGGDEVGSFNISTTASFVAAAGGVPIAKHGNRSVSSKSGAADVLEALGAAIDLSPEQNERVLTETGICFLFAQGYHKSMKNVAPVRKGMRERTLFNVLGPLSNPARATMQLLGVYDEKLVLPMAQVLSNLGVTRGMVVCGGGMDEASLLGENKVCEIRFGKLTPYAFTPADLGLPSCTVADLRGGSPQENAQITRDVLSGKERGAKRSEILLNAGIALYLGIDGIQLADGIKKAAELIDSGAAYAKLGQFIRTTQEVSA</sequence>
<name>A0ABT2U314_9FIRM</name>
<feature type="binding site" evidence="5">
    <location>
        <position position="223"/>
    </location>
    <ligand>
        <name>Mg(2+)</name>
        <dbReference type="ChEBI" id="CHEBI:18420"/>
        <label>2</label>
    </ligand>
</feature>
<evidence type="ECO:0000256" key="4">
    <source>
        <dbReference type="ARBA" id="ARBA00023141"/>
    </source>
</evidence>
<dbReference type="PANTHER" id="PTHR43285:SF2">
    <property type="entry name" value="ANTHRANILATE PHOSPHORIBOSYLTRANSFERASE"/>
    <property type="match status" value="1"/>
</dbReference>
<feature type="domain" description="Glycosyl transferase family 3" evidence="6">
    <location>
        <begin position="73"/>
        <end position="323"/>
    </location>
</feature>
<comment type="subunit">
    <text evidence="5">Homodimer.</text>
</comment>
<gene>
    <name evidence="5 8" type="primary">trpD</name>
    <name evidence="8" type="ORF">OCV66_05930</name>
</gene>
<dbReference type="InterPro" id="IPR000312">
    <property type="entry name" value="Glycosyl_Trfase_fam3"/>
</dbReference>
<feature type="binding site" evidence="5">
    <location>
        <position position="87"/>
    </location>
    <ligand>
        <name>5-phospho-alpha-D-ribose 1-diphosphate</name>
        <dbReference type="ChEBI" id="CHEBI:58017"/>
    </ligand>
</feature>
<dbReference type="HAMAP" id="MF_00211">
    <property type="entry name" value="TrpD"/>
    <property type="match status" value="1"/>
</dbReference>
<protein>
    <recommendedName>
        <fullName evidence="5">Anthranilate phosphoribosyltransferase</fullName>
        <ecNumber evidence="5">2.4.2.18</ecNumber>
    </recommendedName>
</protein>
<dbReference type="Gene3D" id="1.20.970.10">
    <property type="entry name" value="Transferase, Pyrimidine Nucleoside Phosphorylase, Chain C"/>
    <property type="match status" value="1"/>
</dbReference>
<keyword evidence="3 5" id="KW-0822">Tryptophan biosynthesis</keyword>
<evidence type="ECO:0000256" key="2">
    <source>
        <dbReference type="ARBA" id="ARBA00022679"/>
    </source>
</evidence>
<dbReference type="RefSeq" id="WP_054326793.1">
    <property type="nucleotide sequence ID" value="NZ_JAOQJE010000004.1"/>
</dbReference>
<feature type="binding site" evidence="5">
    <location>
        <position position="165"/>
    </location>
    <ligand>
        <name>anthranilate</name>
        <dbReference type="ChEBI" id="CHEBI:16567"/>
        <label>2</label>
    </ligand>
</feature>
<dbReference type="PANTHER" id="PTHR43285">
    <property type="entry name" value="ANTHRANILATE PHOSPHORIBOSYLTRANSFERASE"/>
    <property type="match status" value="1"/>
</dbReference>
<feature type="binding site" evidence="5">
    <location>
        <begin position="89"/>
        <end position="92"/>
    </location>
    <ligand>
        <name>5-phospho-alpha-D-ribose 1-diphosphate</name>
        <dbReference type="ChEBI" id="CHEBI:58017"/>
    </ligand>
</feature>
<feature type="binding site" evidence="5">
    <location>
        <begin position="82"/>
        <end position="83"/>
    </location>
    <ligand>
        <name>5-phospho-alpha-D-ribose 1-diphosphate</name>
        <dbReference type="ChEBI" id="CHEBI:58017"/>
    </ligand>
</feature>
<comment type="caution">
    <text evidence="8">The sequence shown here is derived from an EMBL/GenBank/DDBJ whole genome shotgun (WGS) entry which is preliminary data.</text>
</comment>
<keyword evidence="9" id="KW-1185">Reference proteome</keyword>
<dbReference type="InterPro" id="IPR005940">
    <property type="entry name" value="Anthranilate_Pribosyl_Tfrase"/>
</dbReference>
<dbReference type="Proteomes" id="UP001652397">
    <property type="component" value="Unassembled WGS sequence"/>
</dbReference>
<dbReference type="EC" id="2.4.2.18" evidence="5"/>
<dbReference type="SUPFAM" id="SSF52418">
    <property type="entry name" value="Nucleoside phosphorylase/phosphoribosyltransferase catalytic domain"/>
    <property type="match status" value="1"/>
</dbReference>
<keyword evidence="5" id="KW-0460">Magnesium</keyword>
<feature type="domain" description="Glycosyl transferase family 3 N-terminal" evidence="7">
    <location>
        <begin position="3"/>
        <end position="65"/>
    </location>
</feature>
<dbReference type="EMBL" id="JAOQJE010000004">
    <property type="protein sequence ID" value="MCU6788631.1"/>
    <property type="molecule type" value="Genomic_DNA"/>
</dbReference>